<feature type="chain" id="PRO_5042268488" evidence="8">
    <location>
        <begin position="20"/>
        <end position="120"/>
    </location>
</feature>
<evidence type="ECO:0000256" key="1">
    <source>
        <dbReference type="ARBA" id="ARBA00004418"/>
    </source>
</evidence>
<keyword evidence="7" id="KW-0481">Metalloenzyme inhibitor</keyword>
<dbReference type="Proteomes" id="UP000824976">
    <property type="component" value="Chromosome"/>
</dbReference>
<dbReference type="InterPro" id="IPR022815">
    <property type="entry name" value="Inh"/>
</dbReference>
<accession>A0AAE6YZD1</accession>
<feature type="domain" description="Alkaline proteinase inhibitor/ Outer membrane lipoprotein Omp19" evidence="9">
    <location>
        <begin position="25"/>
        <end position="118"/>
    </location>
</feature>
<dbReference type="Gene3D" id="2.40.128.10">
    <property type="match status" value="1"/>
</dbReference>
<dbReference type="SUPFAM" id="SSF50882">
    <property type="entry name" value="beta-Barrel protease inhibitors"/>
    <property type="match status" value="1"/>
</dbReference>
<keyword evidence="4" id="KW-0646">Protease inhibitor</keyword>
<keyword evidence="5 8" id="KW-0732">Signal</keyword>
<evidence type="ECO:0000256" key="5">
    <source>
        <dbReference type="ARBA" id="ARBA00022729"/>
    </source>
</evidence>
<evidence type="ECO:0000313" key="12">
    <source>
        <dbReference type="Proteomes" id="UP000500801"/>
    </source>
</evidence>
<feature type="signal peptide" evidence="8">
    <location>
        <begin position="1"/>
        <end position="19"/>
    </location>
</feature>
<comment type="similarity">
    <text evidence="2">Belongs to the protease inhibitor I38 family.</text>
</comment>
<name>A0AAE6YZD1_9GAMM</name>
<evidence type="ECO:0000256" key="6">
    <source>
        <dbReference type="ARBA" id="ARBA00022764"/>
    </source>
</evidence>
<gene>
    <name evidence="10" type="ORF">DWG24_10485</name>
    <name evidence="11" type="ORF">FGI21_03310</name>
</gene>
<proteinExistence type="inferred from homology"/>
<reference evidence="10 12" key="1">
    <citation type="submission" date="2018-11" db="EMBL/GenBank/DDBJ databases">
        <title>Complete genome sequence of Dickeya zeae strain CE1 infecting Canna edulis Ker-Gawl. in China.</title>
        <authorList>
            <person name="Zhang J."/>
            <person name="Lin B."/>
            <person name="Shen H."/>
            <person name="Jiang S."/>
            <person name="Pu X."/>
            <person name="Sun D."/>
        </authorList>
    </citation>
    <scope>NUCLEOTIDE SEQUENCE [LARGE SCALE GENOMIC DNA]</scope>
    <source>
        <strain evidence="10 12">CE1</strain>
    </source>
</reference>
<evidence type="ECO:0000256" key="7">
    <source>
        <dbReference type="ARBA" id="ARBA00023215"/>
    </source>
</evidence>
<organism evidence="10 12">
    <name type="scientific">Dickeya zeae</name>
    <dbReference type="NCBI Taxonomy" id="204042"/>
    <lineage>
        <taxon>Bacteria</taxon>
        <taxon>Pseudomonadati</taxon>
        <taxon>Pseudomonadota</taxon>
        <taxon>Gammaproteobacteria</taxon>
        <taxon>Enterobacterales</taxon>
        <taxon>Pectobacteriaceae</taxon>
        <taxon>Dickeya</taxon>
    </lineage>
</organism>
<evidence type="ECO:0000256" key="8">
    <source>
        <dbReference type="SAM" id="SignalP"/>
    </source>
</evidence>
<reference evidence="11 13" key="2">
    <citation type="submission" date="2019-06" db="EMBL/GenBank/DDBJ databases">
        <title>Complete genome of Dickeya zeae PL65.</title>
        <authorList>
            <person name="Boluk G."/>
            <person name="Arif M."/>
        </authorList>
    </citation>
    <scope>NUCLEOTIDE SEQUENCE [LARGE SCALE GENOMIC DNA]</scope>
    <source>
        <strain evidence="11 13">PL65</strain>
    </source>
</reference>
<dbReference type="Proteomes" id="UP000500801">
    <property type="component" value="Chromosome"/>
</dbReference>
<evidence type="ECO:0000256" key="3">
    <source>
        <dbReference type="ARBA" id="ARBA00022608"/>
    </source>
</evidence>
<comment type="subcellular location">
    <subcellularLocation>
        <location evidence="1">Periplasm</location>
    </subcellularLocation>
</comment>
<dbReference type="EMBL" id="CP040817">
    <property type="protein sequence ID" value="QYM90962.1"/>
    <property type="molecule type" value="Genomic_DNA"/>
</dbReference>
<protein>
    <submittedName>
        <fullName evidence="10">Proteinase inhibitor</fullName>
    </submittedName>
</protein>
<dbReference type="InterPro" id="IPR016085">
    <property type="entry name" value="Protease_inh_B-barrel_dom"/>
</dbReference>
<keyword evidence="13" id="KW-1185">Reference proteome</keyword>
<dbReference type="GO" id="GO:0008191">
    <property type="term" value="F:metalloendopeptidase inhibitor activity"/>
    <property type="evidence" value="ECO:0007669"/>
    <property type="project" value="InterPro"/>
</dbReference>
<dbReference type="PRINTS" id="PR01274">
    <property type="entry name" value="MPTASEINHBTR"/>
</dbReference>
<dbReference type="InterPro" id="IPR021140">
    <property type="entry name" value="Inh/Omp19"/>
</dbReference>
<sequence>MKKLIIATLLGALSGGCMASSLRLPSAAELSGEWVLSGTEQHCDIRLNTEVLDSTTWRLAGDKTCLQALLPEAPVGWRPTPDGVTLTQSDGSAVAFFSRNRDQYEHTLANGSVRILKKKA</sequence>
<dbReference type="Pfam" id="PF02974">
    <property type="entry name" value="Inh"/>
    <property type="match status" value="1"/>
</dbReference>
<dbReference type="EMBL" id="CP033622">
    <property type="protein sequence ID" value="QIZ51162.1"/>
    <property type="molecule type" value="Genomic_DNA"/>
</dbReference>
<evidence type="ECO:0000256" key="2">
    <source>
        <dbReference type="ARBA" id="ARBA00006813"/>
    </source>
</evidence>
<dbReference type="GO" id="GO:0042597">
    <property type="term" value="C:periplasmic space"/>
    <property type="evidence" value="ECO:0007669"/>
    <property type="project" value="UniProtKB-SubCell"/>
</dbReference>
<evidence type="ECO:0000313" key="11">
    <source>
        <dbReference type="EMBL" id="QYM90962.1"/>
    </source>
</evidence>
<keyword evidence="3" id="KW-0483">Metalloprotease inhibitor</keyword>
<evidence type="ECO:0000256" key="4">
    <source>
        <dbReference type="ARBA" id="ARBA00022690"/>
    </source>
</evidence>
<dbReference type="AlphaFoldDB" id="A0AAE6YZD1"/>
<evidence type="ECO:0000313" key="13">
    <source>
        <dbReference type="Proteomes" id="UP000824976"/>
    </source>
</evidence>
<evidence type="ECO:0000313" key="10">
    <source>
        <dbReference type="EMBL" id="QIZ51162.1"/>
    </source>
</evidence>
<evidence type="ECO:0000259" key="9">
    <source>
        <dbReference type="Pfam" id="PF02974"/>
    </source>
</evidence>
<keyword evidence="6" id="KW-0574">Periplasm</keyword>
<dbReference type="PROSITE" id="PS51257">
    <property type="entry name" value="PROKAR_LIPOPROTEIN"/>
    <property type="match status" value="1"/>
</dbReference>
<dbReference type="RefSeq" id="WP_205905860.1">
    <property type="nucleotide sequence ID" value="NZ_CP033622.1"/>
</dbReference>